<evidence type="ECO:0000256" key="1">
    <source>
        <dbReference type="SAM" id="MobiDB-lite"/>
    </source>
</evidence>
<feature type="chain" id="PRO_5042838126" evidence="2">
    <location>
        <begin position="28"/>
        <end position="138"/>
    </location>
</feature>
<reference evidence="3 4" key="1">
    <citation type="submission" date="2024-02" db="EMBL/GenBank/DDBJ databases">
        <title>High-quality chromosome-scale genome assembly of Pensacola bahiagrass (Paspalum notatum Flugge var. saurae).</title>
        <authorList>
            <person name="Vega J.M."/>
            <person name="Podio M."/>
            <person name="Orjuela J."/>
            <person name="Siena L.A."/>
            <person name="Pessino S.C."/>
            <person name="Combes M.C."/>
            <person name="Mariac C."/>
            <person name="Albertini E."/>
            <person name="Pupilli F."/>
            <person name="Ortiz J.P.A."/>
            <person name="Leblanc O."/>
        </authorList>
    </citation>
    <scope>NUCLEOTIDE SEQUENCE [LARGE SCALE GENOMIC DNA]</scope>
    <source>
        <strain evidence="3">R1</strain>
        <tissue evidence="3">Leaf</tissue>
    </source>
</reference>
<dbReference type="Proteomes" id="UP001341281">
    <property type="component" value="Chromosome 01"/>
</dbReference>
<feature type="compositionally biased region" description="Pro residues" evidence="1">
    <location>
        <begin position="98"/>
        <end position="118"/>
    </location>
</feature>
<proteinExistence type="predicted"/>
<keyword evidence="4" id="KW-1185">Reference proteome</keyword>
<dbReference type="EMBL" id="CP144745">
    <property type="protein sequence ID" value="WVZ51249.1"/>
    <property type="molecule type" value="Genomic_DNA"/>
</dbReference>
<protein>
    <submittedName>
        <fullName evidence="3">Uncharacterized protein</fullName>
    </submittedName>
</protein>
<evidence type="ECO:0000313" key="3">
    <source>
        <dbReference type="EMBL" id="WVZ51249.1"/>
    </source>
</evidence>
<sequence>MSFNQQLVVSGLTLVLLLTSHYPGAETAAAAAAAALCETKIGWSVCKADWMCAGLCVYMGGYTSGYCSTKTNQHAGIAWGGFHMCVCTKVCDGGPPAAPPVVPPPAENQPPPATPVVPQPEKQSPPAAASGGRKGMLN</sequence>
<gene>
    <name evidence="3" type="ORF">U9M48_002409</name>
</gene>
<keyword evidence="2" id="KW-0732">Signal</keyword>
<feature type="signal peptide" evidence="2">
    <location>
        <begin position="1"/>
        <end position="27"/>
    </location>
</feature>
<organism evidence="3 4">
    <name type="scientific">Paspalum notatum var. saurae</name>
    <dbReference type="NCBI Taxonomy" id="547442"/>
    <lineage>
        <taxon>Eukaryota</taxon>
        <taxon>Viridiplantae</taxon>
        <taxon>Streptophyta</taxon>
        <taxon>Embryophyta</taxon>
        <taxon>Tracheophyta</taxon>
        <taxon>Spermatophyta</taxon>
        <taxon>Magnoliopsida</taxon>
        <taxon>Liliopsida</taxon>
        <taxon>Poales</taxon>
        <taxon>Poaceae</taxon>
        <taxon>PACMAD clade</taxon>
        <taxon>Panicoideae</taxon>
        <taxon>Andropogonodae</taxon>
        <taxon>Paspaleae</taxon>
        <taxon>Paspalinae</taxon>
        <taxon>Paspalum</taxon>
    </lineage>
</organism>
<name>A0AAQ3PKY4_PASNO</name>
<evidence type="ECO:0000313" key="4">
    <source>
        <dbReference type="Proteomes" id="UP001341281"/>
    </source>
</evidence>
<accession>A0AAQ3PKY4</accession>
<evidence type="ECO:0000256" key="2">
    <source>
        <dbReference type="SAM" id="SignalP"/>
    </source>
</evidence>
<feature type="region of interest" description="Disordered" evidence="1">
    <location>
        <begin position="98"/>
        <end position="138"/>
    </location>
</feature>
<dbReference type="AlphaFoldDB" id="A0AAQ3PKY4"/>